<dbReference type="EMBL" id="JAGGLB010000007">
    <property type="protein sequence ID" value="MBP1991081.1"/>
    <property type="molecule type" value="Genomic_DNA"/>
</dbReference>
<dbReference type="Proteomes" id="UP001519287">
    <property type="component" value="Unassembled WGS sequence"/>
</dbReference>
<reference evidence="1 2" key="1">
    <citation type="submission" date="2021-03" db="EMBL/GenBank/DDBJ databases">
        <title>Genomic Encyclopedia of Type Strains, Phase IV (KMG-IV): sequencing the most valuable type-strain genomes for metagenomic binning, comparative biology and taxonomic classification.</title>
        <authorList>
            <person name="Goeker M."/>
        </authorList>
    </citation>
    <scope>NUCLEOTIDE SEQUENCE [LARGE SCALE GENOMIC DNA]</scope>
    <source>
        <strain evidence="1 2">DSM 26048</strain>
    </source>
</reference>
<dbReference type="InterPro" id="IPR010350">
    <property type="entry name" value="Aim32/Apd1-like_bac"/>
</dbReference>
<sequence>MTSSDANTALKDQYCAVISRQNEEDPIGSASPQGQYLLVELQLPWADNLRDSKHIPAGLYEVLNEYSKKGSMFRFLAFFSESHRSPDGFVRVFHMYKSASSSTFFEKHEYIVPHQDLIALTEAILQNGSQLSQFEGYVQPTSQIRDFFVCTHGSHDLCCGKFGYPIYKELDEKYTSEGQVRAWRVSHFGGHRHAPTLIDFPEGRCWAQLTSAALDNLVHRSGTFSEMSRNYRGLGGIGAFEQVAERELFIQKGWDWIHYDKVASHDLKDESTAVVKIDYVSPDQKDRGTYEAEVYVKGTVISGGCGSDAREAQQYGIRPV</sequence>
<dbReference type="PANTHER" id="PTHR31902:SF22">
    <property type="entry name" value="SLL1203 PROTEIN"/>
    <property type="match status" value="1"/>
</dbReference>
<organism evidence="1 2">
    <name type="scientific">Paenibacillus eucommiae</name>
    <dbReference type="NCBI Taxonomy" id="1355755"/>
    <lineage>
        <taxon>Bacteria</taxon>
        <taxon>Bacillati</taxon>
        <taxon>Bacillota</taxon>
        <taxon>Bacilli</taxon>
        <taxon>Bacillales</taxon>
        <taxon>Paenibacillaceae</taxon>
        <taxon>Paenibacillus</taxon>
    </lineage>
</organism>
<proteinExistence type="predicted"/>
<dbReference type="Gene3D" id="3.40.30.10">
    <property type="entry name" value="Glutaredoxin"/>
    <property type="match status" value="1"/>
</dbReference>
<dbReference type="InterPro" id="IPR009737">
    <property type="entry name" value="Aim32/Apd1-like"/>
</dbReference>
<dbReference type="InterPro" id="IPR036249">
    <property type="entry name" value="Thioredoxin-like_sf"/>
</dbReference>
<dbReference type="CDD" id="cd03062">
    <property type="entry name" value="TRX_Fd_Sucrase"/>
    <property type="match status" value="1"/>
</dbReference>
<evidence type="ECO:0000313" key="2">
    <source>
        <dbReference type="Proteomes" id="UP001519287"/>
    </source>
</evidence>
<dbReference type="Pfam" id="PF06999">
    <property type="entry name" value="Suc_Fer-like"/>
    <property type="match status" value="1"/>
</dbReference>
<dbReference type="SUPFAM" id="SSF52833">
    <property type="entry name" value="Thioredoxin-like"/>
    <property type="match status" value="1"/>
</dbReference>
<comment type="caution">
    <text evidence="1">The sequence shown here is derived from an EMBL/GenBank/DDBJ whole genome shotgun (WGS) entry which is preliminary data.</text>
</comment>
<keyword evidence="2" id="KW-1185">Reference proteome</keyword>
<dbReference type="RefSeq" id="WP_209971827.1">
    <property type="nucleotide sequence ID" value="NZ_JAGGLB010000007.1"/>
</dbReference>
<evidence type="ECO:0000313" key="1">
    <source>
        <dbReference type="EMBL" id="MBP1991081.1"/>
    </source>
</evidence>
<evidence type="ECO:0008006" key="3">
    <source>
        <dbReference type="Google" id="ProtNLM"/>
    </source>
</evidence>
<protein>
    <recommendedName>
        <fullName evidence="3">Sucrase ferredoxin</fullName>
    </recommendedName>
</protein>
<gene>
    <name evidence="1" type="ORF">J2Z66_002688</name>
</gene>
<dbReference type="PANTHER" id="PTHR31902">
    <property type="entry name" value="ACTIN PATCHES DISTAL PROTEIN 1"/>
    <property type="match status" value="1"/>
</dbReference>
<dbReference type="PIRSF" id="PIRSF035042">
    <property type="entry name" value="UCP035042_thirdx"/>
    <property type="match status" value="1"/>
</dbReference>
<accession>A0ABS4IVR3</accession>
<name>A0ABS4IVR3_9BACL</name>